<keyword evidence="3" id="KW-1185">Reference proteome</keyword>
<sequence>MFTTSVIVVDPTLTVISSTNAAMDGSHKISNSLRNRNVTMKSQSFWRYGAETRQPFASRRVFKTCIGVVGTRIDENGNIKPDEQFLNTVLADGATDEKFQICQELFNTERHYIDNLKLLLKVKDALMERVEKEKPIISKPKIVQIFGKIQPIVDLHEEISQKLADLIENWNENKCDVAKIWVDANNELLRVYPSYINYCDDARCLLIDAYERHPRLRAFIEEQEKCPEFHRQRVTDIMTFPVQRLAGVKLLLEKLEKKSTGGSTELHTAIEGVGNVLRRSNSVRRENDVHIAQLNLLQEVEDIPCEVVYASHVVIGAVEVQLLCATNKIKLGSKDSALRLTLFSDGVVLVCNCRTYKLTNWLSRTRATSTLCKMWKKPYKYMTTLRAEQFRSIMFIYCPRNKGHSERSGSWCVHQMKASSAVVYNEACLILIKNDRISVHDPSTNTDYRLNGLYIATERL</sequence>
<evidence type="ECO:0000259" key="1">
    <source>
        <dbReference type="PROSITE" id="PS50010"/>
    </source>
</evidence>
<dbReference type="GO" id="GO:0005938">
    <property type="term" value="C:cell cortex"/>
    <property type="evidence" value="ECO:0007669"/>
    <property type="project" value="TreeGrafter"/>
</dbReference>
<accession>A0A016WYW1</accession>
<proteinExistence type="predicted"/>
<evidence type="ECO:0000313" key="2">
    <source>
        <dbReference type="EMBL" id="EYC44203.1"/>
    </source>
</evidence>
<organism evidence="2 3">
    <name type="scientific">Ancylostoma ceylanicum</name>
    <dbReference type="NCBI Taxonomy" id="53326"/>
    <lineage>
        <taxon>Eukaryota</taxon>
        <taxon>Metazoa</taxon>
        <taxon>Ecdysozoa</taxon>
        <taxon>Nematoda</taxon>
        <taxon>Chromadorea</taxon>
        <taxon>Rhabditida</taxon>
        <taxon>Rhabditina</taxon>
        <taxon>Rhabditomorpha</taxon>
        <taxon>Strongyloidea</taxon>
        <taxon>Ancylostomatidae</taxon>
        <taxon>Ancylostomatinae</taxon>
        <taxon>Ancylostoma</taxon>
    </lineage>
</organism>
<dbReference type="PANTHER" id="PTHR16777:SF2">
    <property type="entry name" value="PROTEIN ECT2"/>
    <property type="match status" value="1"/>
</dbReference>
<dbReference type="Proteomes" id="UP000024635">
    <property type="component" value="Unassembled WGS sequence"/>
</dbReference>
<feature type="domain" description="DH" evidence="1">
    <location>
        <begin position="97"/>
        <end position="283"/>
    </location>
</feature>
<dbReference type="InterPro" id="IPR026817">
    <property type="entry name" value="Ect2"/>
</dbReference>
<dbReference type="AlphaFoldDB" id="A0A016WYW1"/>
<dbReference type="GO" id="GO:0005096">
    <property type="term" value="F:GTPase activator activity"/>
    <property type="evidence" value="ECO:0007669"/>
    <property type="project" value="InterPro"/>
</dbReference>
<reference evidence="3" key="1">
    <citation type="journal article" date="2015" name="Nat. Genet.">
        <title>The genome and transcriptome of the zoonotic hookworm Ancylostoma ceylanicum identify infection-specific gene families.</title>
        <authorList>
            <person name="Schwarz E.M."/>
            <person name="Hu Y."/>
            <person name="Antoshechkin I."/>
            <person name="Miller M.M."/>
            <person name="Sternberg P.W."/>
            <person name="Aroian R.V."/>
        </authorList>
    </citation>
    <scope>NUCLEOTIDE SEQUENCE</scope>
    <source>
        <strain evidence="3">HY135</strain>
    </source>
</reference>
<dbReference type="OrthoDB" id="9997817at2759"/>
<gene>
    <name evidence="2" type="primary">Acey_s0468.g2005</name>
    <name evidence="2" type="ORF">Y032_0468g2005</name>
</gene>
<evidence type="ECO:0000313" key="3">
    <source>
        <dbReference type="Proteomes" id="UP000024635"/>
    </source>
</evidence>
<dbReference type="GO" id="GO:0005634">
    <property type="term" value="C:nucleus"/>
    <property type="evidence" value="ECO:0007669"/>
    <property type="project" value="InterPro"/>
</dbReference>
<dbReference type="GO" id="GO:0000281">
    <property type="term" value="P:mitotic cytokinesis"/>
    <property type="evidence" value="ECO:0007669"/>
    <property type="project" value="TreeGrafter"/>
</dbReference>
<name>A0A016WYW1_9BILA</name>
<protein>
    <recommendedName>
        <fullName evidence="1">DH domain-containing protein</fullName>
    </recommendedName>
</protein>
<dbReference type="STRING" id="53326.A0A016WYW1"/>
<dbReference type="SMART" id="SM00325">
    <property type="entry name" value="RhoGEF"/>
    <property type="match status" value="1"/>
</dbReference>
<dbReference type="GO" id="GO:0007399">
    <property type="term" value="P:nervous system development"/>
    <property type="evidence" value="ECO:0007669"/>
    <property type="project" value="TreeGrafter"/>
</dbReference>
<dbReference type="PROSITE" id="PS50010">
    <property type="entry name" value="DH_2"/>
    <property type="match status" value="1"/>
</dbReference>
<dbReference type="InterPro" id="IPR000219">
    <property type="entry name" value="DH_dom"/>
</dbReference>
<dbReference type="PANTHER" id="PTHR16777">
    <property type="entry name" value="PROTEIN ECT2"/>
    <property type="match status" value="1"/>
</dbReference>
<dbReference type="GO" id="GO:0005085">
    <property type="term" value="F:guanyl-nucleotide exchange factor activity"/>
    <property type="evidence" value="ECO:0007669"/>
    <property type="project" value="InterPro"/>
</dbReference>
<dbReference type="SUPFAM" id="SSF48065">
    <property type="entry name" value="DBL homology domain (DH-domain)"/>
    <property type="match status" value="1"/>
</dbReference>
<dbReference type="Pfam" id="PF00621">
    <property type="entry name" value="RhoGEF"/>
    <property type="match status" value="1"/>
</dbReference>
<dbReference type="Gene3D" id="1.20.900.10">
    <property type="entry name" value="Dbl homology (DH) domain"/>
    <property type="match status" value="1"/>
</dbReference>
<dbReference type="InterPro" id="IPR035899">
    <property type="entry name" value="DBL_dom_sf"/>
</dbReference>
<dbReference type="EMBL" id="JARK01000068">
    <property type="protein sequence ID" value="EYC44203.1"/>
    <property type="molecule type" value="Genomic_DNA"/>
</dbReference>
<dbReference type="GO" id="GO:2000431">
    <property type="term" value="P:regulation of cytokinesis, actomyosin contractile ring assembly"/>
    <property type="evidence" value="ECO:0007669"/>
    <property type="project" value="InterPro"/>
</dbReference>
<comment type="caution">
    <text evidence="2">The sequence shown here is derived from an EMBL/GenBank/DDBJ whole genome shotgun (WGS) entry which is preliminary data.</text>
</comment>